<dbReference type="InterPro" id="IPR057847">
    <property type="entry name" value="ZMIZ1/ZMIZ2_GBD-like"/>
</dbReference>
<dbReference type="EMBL" id="LUCH01000992">
    <property type="protein sequence ID" value="KAF5403887.1"/>
    <property type="molecule type" value="Genomic_DNA"/>
</dbReference>
<feature type="compositionally biased region" description="Polar residues" evidence="5">
    <location>
        <begin position="909"/>
        <end position="931"/>
    </location>
</feature>
<evidence type="ECO:0000256" key="3">
    <source>
        <dbReference type="ARBA" id="ARBA00022833"/>
    </source>
</evidence>
<dbReference type="Proteomes" id="UP000748531">
    <property type="component" value="Unassembled WGS sequence"/>
</dbReference>
<dbReference type="InterPro" id="IPR004181">
    <property type="entry name" value="Znf_MIZ"/>
</dbReference>
<dbReference type="GO" id="GO:0061665">
    <property type="term" value="F:SUMO ligase activity"/>
    <property type="evidence" value="ECO:0007669"/>
    <property type="project" value="TreeGrafter"/>
</dbReference>
<feature type="compositionally biased region" description="Polar residues" evidence="5">
    <location>
        <begin position="1454"/>
        <end position="1482"/>
    </location>
</feature>
<dbReference type="InterPro" id="IPR013083">
    <property type="entry name" value="Znf_RING/FYVE/PHD"/>
</dbReference>
<feature type="compositionally biased region" description="Low complexity" evidence="5">
    <location>
        <begin position="730"/>
        <end position="746"/>
    </location>
</feature>
<keyword evidence="3" id="KW-0862">Zinc</keyword>
<name>A0A8J4TJK8_9TREM</name>
<feature type="compositionally biased region" description="Low complexity" evidence="5">
    <location>
        <begin position="406"/>
        <end position="435"/>
    </location>
</feature>
<feature type="compositionally biased region" description="Polar residues" evidence="5">
    <location>
        <begin position="888"/>
        <end position="898"/>
    </location>
</feature>
<feature type="compositionally biased region" description="Low complexity" evidence="5">
    <location>
        <begin position="229"/>
        <end position="245"/>
    </location>
</feature>
<sequence>MMMRPACAYPPVIQSGLPIGPTDMYGERDGFGFGLMANQPPASMQTMSSTPAGLYPVPSNGPNAVLSSANPQTFSQQLHSTYPVSAAYSQLPVQSAPYSTQLSTDIMTSGGQLPHGYPQTQQSAQYSNLMSANHEKLISQNLPTTGYARSVSLTNGPNMSMPSSYGLISGPGPNSVGPLPSASAQLPPQRLSSGGASMRSSGNGRTILPQTTMPGRSTGSRAASGLPDSNGFSSQSMYSSYPSGGTPLQSVTAVGSGPGGGHNIQVPYSIAMSNSGIPVTMSPMLNKTSMLPVANYGPSQPMSVQNVPGPVGRPSVMAPGIQPSPVYASQQPRITSASANYAATGFVGQPYAQSPSISFRTGGHTVVGAPPQSVSMLSRPMDPSSPLTNKEQLGSNCMGMHPCVVQPQQQRPSLSSQLPPCSSAPSSGSPNPCASFSPVVTGKSLRPTATASIGQPMFNSMTSCGPHASVTPPGCTGGLLINGQSAVIGTMNGCMTIGGQETDVKLTSGIPDGCYLTNRPMSSGTRDPHLSIMTVNGPIGSGSDLLISPTFPMSNNLSASATMSYATNQQIPVLSGEFDVLSSNPSPMMMMAMPSSSPVPGATLINGGLPAGVMMANSTPAPPPYHHQSGSLAGCRSMGPSSFFSPSGMPPVTITTSVHMNTAPTICAPSHDGSGMGVGVLTNERTYLNMPVEPMQVVTGGKSAQPGTTKSAARPKRTRANKNASGGVRASKANAKKTATAAASAATPPAAGMTTLPVQDPFVMNIRMPMQAQQTARQKLPTWNMYPSSVATNFPSGMISPPMSMALSADGRPGCSSPASFSTCNGMLMRPNSGPPLNPSFTSMPHGGCQMMPTGPADVINRLSSSPRLYSSVPMQPPQPQQQQQQQYLNSSLPTSVSPVGASFPGVSVSHSSQPPNTMTLTNPASHPQLQSGYPGNVQMTSARVVPTSMHFQPQTTGSLQIMASNQIQAPNRTLLQSATHTPTTSPYTVEPTSVGERLVGAQYTTPGGPPSSSTDMPPSSSTSDTDRLVCPITNGMVWGPTQIQLTDVLHHFLPDGVYVRRFEFDLTANHLNTIVGRSDLDIVVCSHLLSEPLQVCHWPSDAVQIRFNEFLLRLDRGSVSGGQSAHKVACVKQLCRPGRNQLEIAILGLGEDPGQPATINKRRITAATLETHRFAAFMAHMPALNVLLDGLKRRRPAGVSALCDIIEGRAGPRASSAGSGGDPTPPPRTTPLVAELSLICPVFRTRMNVPGRITGCEHVEAFDMEAFLRREVLWPRLNCPICRHKSPAGLDGLCIDTTIMNAVRLVHPAIESILVRSDGYWRLPPPICLDLPPDIDQWQPIVGPLTEPVTQAFESMAMVRSAQESSRRFSLAPVPGSGVQPHPDWSAVQPNTQLTKPQSNTGMPIRNKPGSMVPSVPVTPSKETTCSSPWHHGSDSPSVMDRMSGPLADQRTMEGSTGSKPPSVSRPSSQPISWHSVHSSPTEQSFIVVSQSGQSPRLIMDSSCTTLQQHQRTDPPITGQSFPPRLSVLHTDVIPFGANSDGLLKTRRCSTGSTRIGLTGSDSLRCLAAVPENSVAPRPGWSDPIVCASESNSPSRFPPASLHPSSSSLPTSPAITARLTSNYHPVSTIPGVSTGILEQPTYSTTQLTTSMIKGPEPATISATRDLSGSDVNSPSHVGVPVSSMTTITSSAIDDSRTNLLAPSPADRKRTESVAVAPEEEFGKQTKKPTSSLNMGLDFLLSEEQPVSDQTTTMGLDKDDSDQVAQNTTCPSSVAVTVSTQSERFAECSSERSDFRHNKRSFSPHSPVATVSSTDSSSLSIHGSLGQSYTCSNVQSVCQTDSFIVPSSDDIQADASVKRVKLDPSVVDLEPSCQPCSETDRHVTLSFPKTDQVLNHDQLTAISGKTFEKDLPKSSPEESLKQIGDPFGVVSNGPNATVNYKSEENCMDSSCVPLPFLLSAELDDDRLCNEAIRSLSARIDRIEVFLDEAYIQFVESFPCT</sequence>
<evidence type="ECO:0000313" key="8">
    <source>
        <dbReference type="Proteomes" id="UP000748531"/>
    </source>
</evidence>
<dbReference type="OrthoDB" id="27975at2759"/>
<feature type="compositionally biased region" description="Polar residues" evidence="5">
    <location>
        <begin position="182"/>
        <end position="221"/>
    </location>
</feature>
<reference evidence="7" key="1">
    <citation type="submission" date="2019-05" db="EMBL/GenBank/DDBJ databases">
        <title>Annotation for the trematode Paragonimus heterotremus.</title>
        <authorList>
            <person name="Choi Y.-J."/>
        </authorList>
    </citation>
    <scope>NUCLEOTIDE SEQUENCE</scope>
    <source>
        <strain evidence="7">LC</strain>
    </source>
</reference>
<proteinExistence type="predicted"/>
<feature type="region of interest" description="Disordered" evidence="5">
    <location>
        <begin position="1695"/>
        <end position="1730"/>
    </location>
</feature>
<protein>
    <recommendedName>
        <fullName evidence="6">SP-RING-type domain-containing protein</fullName>
    </recommendedName>
</protein>
<feature type="compositionally biased region" description="Polar residues" evidence="5">
    <location>
        <begin position="1389"/>
        <end position="1403"/>
    </location>
</feature>
<dbReference type="GO" id="GO:0000785">
    <property type="term" value="C:chromatin"/>
    <property type="evidence" value="ECO:0007669"/>
    <property type="project" value="TreeGrafter"/>
</dbReference>
<dbReference type="GO" id="GO:0016925">
    <property type="term" value="P:protein sumoylation"/>
    <property type="evidence" value="ECO:0007669"/>
    <property type="project" value="TreeGrafter"/>
</dbReference>
<feature type="compositionally biased region" description="Low complexity" evidence="5">
    <location>
        <begin position="1599"/>
        <end position="1612"/>
    </location>
</feature>
<feature type="region of interest" description="Disordered" evidence="5">
    <location>
        <begin position="698"/>
        <end position="746"/>
    </location>
</feature>
<feature type="region of interest" description="Disordered" evidence="5">
    <location>
        <begin position="1001"/>
        <end position="1027"/>
    </location>
</feature>
<dbReference type="Pfam" id="PF25527">
    <property type="entry name" value="GBD-like_ZMIZ1_ZMIZ2"/>
    <property type="match status" value="1"/>
</dbReference>
<evidence type="ECO:0000256" key="1">
    <source>
        <dbReference type="ARBA" id="ARBA00022723"/>
    </source>
</evidence>
<accession>A0A8J4TJK8</accession>
<evidence type="ECO:0000256" key="2">
    <source>
        <dbReference type="ARBA" id="ARBA00022771"/>
    </source>
</evidence>
<feature type="domain" description="SP-RING-type" evidence="6">
    <location>
        <begin position="1224"/>
        <end position="1309"/>
    </location>
</feature>
<feature type="region of interest" description="Disordered" evidence="5">
    <location>
        <begin position="1591"/>
        <end position="1612"/>
    </location>
</feature>
<keyword evidence="8" id="KW-1185">Reference proteome</keyword>
<keyword evidence="2 4" id="KW-0863">Zinc-finger</keyword>
<comment type="caution">
    <text evidence="7">The sequence shown here is derived from an EMBL/GenBank/DDBJ whole genome shotgun (WGS) entry which is preliminary data.</text>
</comment>
<evidence type="ECO:0000259" key="6">
    <source>
        <dbReference type="PROSITE" id="PS51044"/>
    </source>
</evidence>
<dbReference type="Pfam" id="PF02891">
    <property type="entry name" value="zf-MIZ"/>
    <property type="match status" value="1"/>
</dbReference>
<feature type="region of interest" description="Disordered" evidence="5">
    <location>
        <begin position="167"/>
        <end position="256"/>
    </location>
</feature>
<dbReference type="PANTHER" id="PTHR10782:SF4">
    <property type="entry name" value="TONALLI, ISOFORM E"/>
    <property type="match status" value="1"/>
</dbReference>
<evidence type="ECO:0000256" key="4">
    <source>
        <dbReference type="PROSITE-ProRule" id="PRU00452"/>
    </source>
</evidence>
<dbReference type="GO" id="GO:0008270">
    <property type="term" value="F:zinc ion binding"/>
    <property type="evidence" value="ECO:0007669"/>
    <property type="project" value="UniProtKB-KW"/>
</dbReference>
<organism evidence="7 8">
    <name type="scientific">Paragonimus heterotremus</name>
    <dbReference type="NCBI Taxonomy" id="100268"/>
    <lineage>
        <taxon>Eukaryota</taxon>
        <taxon>Metazoa</taxon>
        <taxon>Spiralia</taxon>
        <taxon>Lophotrochozoa</taxon>
        <taxon>Platyhelminthes</taxon>
        <taxon>Trematoda</taxon>
        <taxon>Digenea</taxon>
        <taxon>Plagiorchiida</taxon>
        <taxon>Troglotremata</taxon>
        <taxon>Troglotrematidae</taxon>
        <taxon>Paragonimus</taxon>
    </lineage>
</organism>
<keyword evidence="1" id="KW-0479">Metal-binding</keyword>
<feature type="region of interest" description="Disordered" evidence="5">
    <location>
        <begin position="868"/>
        <end position="931"/>
    </location>
</feature>
<feature type="region of interest" description="Disordered" evidence="5">
    <location>
        <begin position="406"/>
        <end position="439"/>
    </location>
</feature>
<evidence type="ECO:0000313" key="7">
    <source>
        <dbReference type="EMBL" id="KAF5403887.1"/>
    </source>
</evidence>
<dbReference type="PANTHER" id="PTHR10782">
    <property type="entry name" value="ZINC FINGER MIZ DOMAIN-CONTAINING PROTEIN"/>
    <property type="match status" value="1"/>
</dbReference>
<dbReference type="PROSITE" id="PS51044">
    <property type="entry name" value="ZF_SP_RING"/>
    <property type="match status" value="1"/>
</dbReference>
<gene>
    <name evidence="7" type="ORF">PHET_02573</name>
</gene>
<evidence type="ECO:0000256" key="5">
    <source>
        <dbReference type="SAM" id="MobiDB-lite"/>
    </source>
</evidence>
<feature type="compositionally biased region" description="Low complexity" evidence="5">
    <location>
        <begin position="1005"/>
        <end position="1024"/>
    </location>
</feature>
<feature type="region of interest" description="Disordered" evidence="5">
    <location>
        <begin position="1369"/>
        <end position="1482"/>
    </location>
</feature>
<dbReference type="Gene3D" id="3.30.40.10">
    <property type="entry name" value="Zinc/RING finger domain, C3HC4 (zinc finger)"/>
    <property type="match status" value="1"/>
</dbReference>